<protein>
    <submittedName>
        <fullName evidence="1">Uncharacterized protein</fullName>
    </submittedName>
</protein>
<dbReference type="RefSeq" id="XP_007402332.1">
    <property type="nucleotide sequence ID" value="XM_007402270.1"/>
</dbReference>
<dbReference type="InParanoid" id="K5UHW4"/>
<name>K5UHW4_PHACS</name>
<dbReference type="GeneID" id="18911759"/>
<keyword evidence="2" id="KW-1185">Reference proteome</keyword>
<evidence type="ECO:0000313" key="1">
    <source>
        <dbReference type="EMBL" id="EKM49116.1"/>
    </source>
</evidence>
<accession>K5UHW4</accession>
<organism evidence="1 2">
    <name type="scientific">Phanerochaete carnosa (strain HHB-10118-sp)</name>
    <name type="common">White-rot fungus</name>
    <name type="synonym">Peniophora carnosa</name>
    <dbReference type="NCBI Taxonomy" id="650164"/>
    <lineage>
        <taxon>Eukaryota</taxon>
        <taxon>Fungi</taxon>
        <taxon>Dikarya</taxon>
        <taxon>Basidiomycota</taxon>
        <taxon>Agaricomycotina</taxon>
        <taxon>Agaricomycetes</taxon>
        <taxon>Polyporales</taxon>
        <taxon>Phanerochaetaceae</taxon>
        <taxon>Phanerochaete</taxon>
    </lineage>
</organism>
<dbReference type="HOGENOM" id="CLU_1511114_0_0_1"/>
<proteinExistence type="predicted"/>
<sequence length="178" mass="19360">MYPVQPPNFVVKLPAFESYLSARSISRNRAHFCDTQPPAVGNDGLFARRTAGTLVVGSGRPTWEAARTVLGIRGPQTLMGRPSRTCAGSPPISASVLVTLGPACRTISPLRIAWARSRSPQLFSKTISARRRSSCAENQAPFVTPPQPPQVSLPIFFGFPQASVPLPSYKLEYPLKRE</sequence>
<dbReference type="KEGG" id="pco:PHACADRAFT_201999"/>
<dbReference type="Proteomes" id="UP000008370">
    <property type="component" value="Unassembled WGS sequence"/>
</dbReference>
<dbReference type="AlphaFoldDB" id="K5UHW4"/>
<gene>
    <name evidence="1" type="ORF">PHACADRAFT_201999</name>
</gene>
<reference evidence="1 2" key="1">
    <citation type="journal article" date="2012" name="BMC Genomics">
        <title>Comparative genomics of the white-rot fungi, Phanerochaete carnosa and P. chrysosporium, to elucidate the genetic basis of the distinct wood types they colonize.</title>
        <authorList>
            <person name="Suzuki H."/>
            <person name="MacDonald J."/>
            <person name="Syed K."/>
            <person name="Salamov A."/>
            <person name="Hori C."/>
            <person name="Aerts A."/>
            <person name="Henrissat B."/>
            <person name="Wiebenga A."/>
            <person name="vanKuyk P.A."/>
            <person name="Barry K."/>
            <person name="Lindquist E."/>
            <person name="LaButti K."/>
            <person name="Lapidus A."/>
            <person name="Lucas S."/>
            <person name="Coutinho P."/>
            <person name="Gong Y."/>
            <person name="Samejima M."/>
            <person name="Mahadevan R."/>
            <person name="Abou-Zaid M."/>
            <person name="de Vries R.P."/>
            <person name="Igarashi K."/>
            <person name="Yadav J.S."/>
            <person name="Grigoriev I.V."/>
            <person name="Master E.R."/>
        </authorList>
    </citation>
    <scope>NUCLEOTIDE SEQUENCE [LARGE SCALE GENOMIC DNA]</scope>
    <source>
        <strain evidence="1 2">HHB-10118-sp</strain>
    </source>
</reference>
<evidence type="ECO:0000313" key="2">
    <source>
        <dbReference type="Proteomes" id="UP000008370"/>
    </source>
</evidence>
<dbReference type="EMBL" id="JH930544">
    <property type="protein sequence ID" value="EKM49116.1"/>
    <property type="molecule type" value="Genomic_DNA"/>
</dbReference>